<dbReference type="InterPro" id="IPR012944">
    <property type="entry name" value="SusD_RagB_dom"/>
</dbReference>
<dbReference type="InterPro" id="IPR033985">
    <property type="entry name" value="SusD-like_N"/>
</dbReference>
<sequence length="474" mass="53189">MKKFHIIIFVSVLFFTTNCSRDILDLGPENNKEVSNFYKTKKEIEQAINGAYATLQLNGQYGVSNLVLGEIPSDNTFVEVPANDNGVYGQLDEMTTISDNILLRWHWVDNYRGIQQCNIIVTRIDRVSDMTDVEKNIAKGEALFLRGLMYFNLVRTFGGIPLALKETTDVNSYFGQKRNTIEEVYTQIEKDLSEATQLLPINVFNTSGVSSGRATKGAAFGLLGKVQLTQRKFTTALKNLQEVEKLNYALLPNVANIFTTENHQEIIFDIQYTAAIGGNSQTSNAFQLFMPSGFVSGAKGHNLPTMELYNSYANNDKRRDAFIGLTKTNTPYTKKLLKPSGNMAWGTSNIVVLRYADILLMIAEAKAELGQADAVNYLNQIKTRAGITNYSFISKDALLDEIATERQKELVNEGHRWYDLVRTGKAVEVMSKHFRNNPRYTSATIAEHNTLFPIPRIVINTDPAIEQNPGYPKD</sequence>
<dbReference type="CDD" id="cd08977">
    <property type="entry name" value="SusD"/>
    <property type="match status" value="1"/>
</dbReference>
<gene>
    <name evidence="8" type="ORF">PG303_09595</name>
</gene>
<evidence type="ECO:0000313" key="9">
    <source>
        <dbReference type="Proteomes" id="UP001284033"/>
    </source>
</evidence>
<dbReference type="GO" id="GO:0009279">
    <property type="term" value="C:cell outer membrane"/>
    <property type="evidence" value="ECO:0007669"/>
    <property type="project" value="UniProtKB-SubCell"/>
</dbReference>
<dbReference type="AlphaFoldDB" id="A0AAP6HFA9"/>
<dbReference type="Proteomes" id="UP001284033">
    <property type="component" value="Unassembled WGS sequence"/>
</dbReference>
<feature type="domain" description="SusD-like N-terminal" evidence="7">
    <location>
        <begin position="24"/>
        <end position="228"/>
    </location>
</feature>
<comment type="caution">
    <text evidence="8">The sequence shown here is derived from an EMBL/GenBank/DDBJ whole genome shotgun (WGS) entry which is preliminary data.</text>
</comment>
<evidence type="ECO:0000256" key="3">
    <source>
        <dbReference type="ARBA" id="ARBA00022729"/>
    </source>
</evidence>
<dbReference type="SUPFAM" id="SSF48452">
    <property type="entry name" value="TPR-like"/>
    <property type="match status" value="1"/>
</dbReference>
<dbReference type="Pfam" id="PF07980">
    <property type="entry name" value="SusD_RagB"/>
    <property type="match status" value="1"/>
</dbReference>
<comment type="similarity">
    <text evidence="2">Belongs to the SusD family.</text>
</comment>
<evidence type="ECO:0000256" key="1">
    <source>
        <dbReference type="ARBA" id="ARBA00004442"/>
    </source>
</evidence>
<organism evidence="8 9">
    <name type="scientific">Riemerella anatipestifer</name>
    <name type="common">Moraxella anatipestifer</name>
    <dbReference type="NCBI Taxonomy" id="34085"/>
    <lineage>
        <taxon>Bacteria</taxon>
        <taxon>Pseudomonadati</taxon>
        <taxon>Bacteroidota</taxon>
        <taxon>Flavobacteriia</taxon>
        <taxon>Flavobacteriales</taxon>
        <taxon>Weeksellaceae</taxon>
        <taxon>Riemerella</taxon>
    </lineage>
</organism>
<evidence type="ECO:0000259" key="6">
    <source>
        <dbReference type="Pfam" id="PF07980"/>
    </source>
</evidence>
<dbReference type="Gene3D" id="1.25.40.390">
    <property type="match status" value="1"/>
</dbReference>
<comment type="subcellular location">
    <subcellularLocation>
        <location evidence="1">Cell outer membrane</location>
    </subcellularLocation>
</comment>
<accession>A0AAP6HFA9</accession>
<dbReference type="Pfam" id="PF14322">
    <property type="entry name" value="SusD-like_3"/>
    <property type="match status" value="1"/>
</dbReference>
<proteinExistence type="inferred from homology"/>
<evidence type="ECO:0000259" key="7">
    <source>
        <dbReference type="Pfam" id="PF14322"/>
    </source>
</evidence>
<evidence type="ECO:0000313" key="8">
    <source>
        <dbReference type="EMBL" id="MDY3513467.1"/>
    </source>
</evidence>
<evidence type="ECO:0000256" key="5">
    <source>
        <dbReference type="ARBA" id="ARBA00023237"/>
    </source>
</evidence>
<evidence type="ECO:0000256" key="4">
    <source>
        <dbReference type="ARBA" id="ARBA00023136"/>
    </source>
</evidence>
<keyword evidence="5" id="KW-0998">Cell outer membrane</keyword>
<keyword evidence="4" id="KW-0472">Membrane</keyword>
<reference evidence="8" key="1">
    <citation type="submission" date="2023-01" db="EMBL/GenBank/DDBJ databases">
        <title>Genome-based studies on antimicrobial resistance profiles of Riemerella anatipestifer in China, 1994 to 2021.</title>
        <authorList>
            <person name="Yang Z."/>
            <person name="Zhu D."/>
        </authorList>
    </citation>
    <scope>NUCLEOTIDE SEQUENCE</scope>
    <source>
        <strain evidence="8">RCAD1218</strain>
    </source>
</reference>
<protein>
    <submittedName>
        <fullName evidence="8">RagB/SusD family nutrient uptake outer membrane protein</fullName>
    </submittedName>
</protein>
<dbReference type="EMBL" id="JAQZHK010000009">
    <property type="protein sequence ID" value="MDY3513467.1"/>
    <property type="molecule type" value="Genomic_DNA"/>
</dbReference>
<dbReference type="RefSeq" id="WP_154469447.1">
    <property type="nucleotide sequence ID" value="NZ_CP081928.1"/>
</dbReference>
<dbReference type="InterPro" id="IPR011990">
    <property type="entry name" value="TPR-like_helical_dom_sf"/>
</dbReference>
<name>A0AAP6HFA9_RIEAN</name>
<feature type="domain" description="RagB/SusD" evidence="6">
    <location>
        <begin position="310"/>
        <end position="471"/>
    </location>
</feature>
<evidence type="ECO:0000256" key="2">
    <source>
        <dbReference type="ARBA" id="ARBA00006275"/>
    </source>
</evidence>
<keyword evidence="3" id="KW-0732">Signal</keyword>